<organism evidence="1">
    <name type="scientific">Talaromyces marneffei PM1</name>
    <dbReference type="NCBI Taxonomy" id="1077442"/>
    <lineage>
        <taxon>Eukaryota</taxon>
        <taxon>Fungi</taxon>
        <taxon>Dikarya</taxon>
        <taxon>Ascomycota</taxon>
        <taxon>Pezizomycotina</taxon>
        <taxon>Eurotiomycetes</taxon>
        <taxon>Eurotiomycetidae</taxon>
        <taxon>Eurotiales</taxon>
        <taxon>Trichocomaceae</taxon>
        <taxon>Talaromyces</taxon>
        <taxon>Talaromyces sect. Talaromyces</taxon>
    </lineage>
</organism>
<dbReference type="AlphaFoldDB" id="A0A093UUZ0"/>
<evidence type="ECO:0000313" key="2">
    <source>
        <dbReference type="EMBL" id="KFX46363.1"/>
    </source>
</evidence>
<reference evidence="1" key="2">
    <citation type="journal article" date="2014" name="PLoS Genet.">
        <title>Signature gene expression reveals novel clues to the molecular mechanisms of dimorphic transition in Penicillium marneffei.</title>
        <authorList>
            <person name="Yang E."/>
            <person name="Wang G."/>
            <person name="Cai J."/>
            <person name="Woo P.C."/>
            <person name="Lau S.K."/>
            <person name="Yuen K.-Y."/>
            <person name="Chow W.-N."/>
            <person name="Lin X."/>
        </authorList>
    </citation>
    <scope>NUCLEOTIDE SEQUENCE</scope>
    <source>
        <strain evidence="1">PM1</strain>
    </source>
</reference>
<accession>A0A093UUZ0</accession>
<reference evidence="2" key="1">
    <citation type="journal article" date="2014" name="PLoS Genet.">
        <title>Signature Gene Expression Reveals Novel Clues to the Molecular Mechanisms of Dimorphic Transition in Penicillium marneffei.</title>
        <authorList>
            <person name="Yang E."/>
            <person name="Wang G."/>
            <person name="Cai J."/>
            <person name="Woo P.C."/>
            <person name="Lau S.K."/>
            <person name="Yuen K.-Y."/>
            <person name="Chow W.-N."/>
            <person name="Lin X."/>
        </authorList>
    </citation>
    <scope>NUCLEOTIDE SEQUENCE [LARGE SCALE GENOMIC DNA]</scope>
    <source>
        <strain evidence="2">PM1</strain>
    </source>
</reference>
<dbReference type="EMBL" id="JPOX01000030">
    <property type="protein sequence ID" value="KFX44087.1"/>
    <property type="molecule type" value="Genomic_DNA"/>
</dbReference>
<comment type="caution">
    <text evidence="1">The sequence shown here is derived from an EMBL/GenBank/DDBJ whole genome shotgun (WGS) entry which is preliminary data.</text>
</comment>
<proteinExistence type="predicted"/>
<evidence type="ECO:0000313" key="1">
    <source>
        <dbReference type="EMBL" id="KFX44087.1"/>
    </source>
</evidence>
<gene>
    <name evidence="2" type="ORF">GQ26_0191010</name>
    <name evidence="1" type="ORF">GQ26_0300170</name>
</gene>
<sequence>MNLEQFLTYIQGGAYEVAKQLLQFELQNEDRKQLRLVSRAINLVVLEHPILTTLLVHCVGEVRGKFIMGVWKSQAISQRKNIESSRDAALLTKIIPALKSVRSIIFAAHFYHSTRESPSSRTYKNSVPPEACLPIAAYWLKIGEAYLPDPEPDMDEEIQAEISSGIHKRDPRTKLKGITSGCIGRTGAVPDRDQVRGQDVFNVAAVSGGGTRFVLQQWRTSSFDTRNDRTATTTCKAVEACKPLQSLELFELCLEDERWEDVLSLWKQSGDLNGLDRIWLAGVLCTYQTNGSLKSKRSYQPRSGSAIADWLNGKASEFPLESFGSEDDD</sequence>
<protein>
    <submittedName>
        <fullName evidence="1">Uncharacterized protein</fullName>
    </submittedName>
</protein>
<dbReference type="HOGENOM" id="CLU_845134_0_0_1"/>
<name>A0A093UUZ0_TALMA</name>
<dbReference type="EMBL" id="JPOX01000019">
    <property type="protein sequence ID" value="KFX46363.1"/>
    <property type="molecule type" value="Genomic_DNA"/>
</dbReference>